<dbReference type="PROSITE" id="PS01359">
    <property type="entry name" value="ZF_PHD_1"/>
    <property type="match status" value="1"/>
</dbReference>
<dbReference type="SUPFAM" id="SSF57903">
    <property type="entry name" value="FYVE/PHD zinc finger"/>
    <property type="match status" value="1"/>
</dbReference>
<dbReference type="InterPro" id="IPR011011">
    <property type="entry name" value="Znf_FYVE_PHD"/>
</dbReference>
<dbReference type="Proteomes" id="UP000000305">
    <property type="component" value="Unassembled WGS sequence"/>
</dbReference>
<dbReference type="KEGG" id="dpx:DAPPUDRAFT_333359"/>
<evidence type="ECO:0000256" key="2">
    <source>
        <dbReference type="ARBA" id="ARBA00022771"/>
    </source>
</evidence>
<dbReference type="AlphaFoldDB" id="E9HSM2"/>
<dbReference type="EMBL" id="GL732754">
    <property type="protein sequence ID" value="EFX65264.1"/>
    <property type="molecule type" value="Genomic_DNA"/>
</dbReference>
<dbReference type="InterPro" id="IPR019786">
    <property type="entry name" value="Zinc_finger_PHD-type_CS"/>
</dbReference>
<protein>
    <recommendedName>
        <fullName evidence="6">Zinc finger PHD-type domain-containing protein</fullName>
    </recommendedName>
</protein>
<reference evidence="4 5" key="1">
    <citation type="journal article" date="2011" name="Science">
        <title>The ecoresponsive genome of Daphnia pulex.</title>
        <authorList>
            <person name="Colbourne J.K."/>
            <person name="Pfrender M.E."/>
            <person name="Gilbert D."/>
            <person name="Thomas W.K."/>
            <person name="Tucker A."/>
            <person name="Oakley T.H."/>
            <person name="Tokishita S."/>
            <person name="Aerts A."/>
            <person name="Arnold G.J."/>
            <person name="Basu M.K."/>
            <person name="Bauer D.J."/>
            <person name="Caceres C.E."/>
            <person name="Carmel L."/>
            <person name="Casola C."/>
            <person name="Choi J.H."/>
            <person name="Detter J.C."/>
            <person name="Dong Q."/>
            <person name="Dusheyko S."/>
            <person name="Eads B.D."/>
            <person name="Frohlich T."/>
            <person name="Geiler-Samerotte K.A."/>
            <person name="Gerlach D."/>
            <person name="Hatcher P."/>
            <person name="Jogdeo S."/>
            <person name="Krijgsveld J."/>
            <person name="Kriventseva E.V."/>
            <person name="Kultz D."/>
            <person name="Laforsch C."/>
            <person name="Lindquist E."/>
            <person name="Lopez J."/>
            <person name="Manak J.R."/>
            <person name="Muller J."/>
            <person name="Pangilinan J."/>
            <person name="Patwardhan R.P."/>
            <person name="Pitluck S."/>
            <person name="Pritham E.J."/>
            <person name="Rechtsteiner A."/>
            <person name="Rho M."/>
            <person name="Rogozin I.B."/>
            <person name="Sakarya O."/>
            <person name="Salamov A."/>
            <person name="Schaack S."/>
            <person name="Shapiro H."/>
            <person name="Shiga Y."/>
            <person name="Skalitzky C."/>
            <person name="Smith Z."/>
            <person name="Souvorov A."/>
            <person name="Sung W."/>
            <person name="Tang Z."/>
            <person name="Tsuchiya D."/>
            <person name="Tu H."/>
            <person name="Vos H."/>
            <person name="Wang M."/>
            <person name="Wolf Y.I."/>
            <person name="Yamagata H."/>
            <person name="Yamada T."/>
            <person name="Ye Y."/>
            <person name="Shaw J.R."/>
            <person name="Andrews J."/>
            <person name="Crease T.J."/>
            <person name="Tang H."/>
            <person name="Lucas S.M."/>
            <person name="Robertson H.M."/>
            <person name="Bork P."/>
            <person name="Koonin E.V."/>
            <person name="Zdobnov E.M."/>
            <person name="Grigoriev I.V."/>
            <person name="Lynch M."/>
            <person name="Boore J.L."/>
        </authorList>
    </citation>
    <scope>NUCLEOTIDE SEQUENCE [LARGE SCALE GENOMIC DNA]</scope>
</reference>
<dbReference type="InParanoid" id="E9HSM2"/>
<keyword evidence="2" id="KW-0863">Zinc-finger</keyword>
<evidence type="ECO:0000256" key="3">
    <source>
        <dbReference type="ARBA" id="ARBA00022833"/>
    </source>
</evidence>
<evidence type="ECO:0000256" key="1">
    <source>
        <dbReference type="ARBA" id="ARBA00022723"/>
    </source>
</evidence>
<gene>
    <name evidence="4" type="ORF">DAPPUDRAFT_333359</name>
</gene>
<sequence length="208" mass="24613">MSEISEKETVSQDVSVAIATLSKDEIRLKKLKGLHLTNVKRRMGKPRTTKRLDRYKYSPKQFLKKGNHEKVTMFLSWVTGNERAYYLLDSKENADIKDFRSTNLMSPALFENDVNSVLKSFEYLFTTETWDQLVKHINEQRKVDVDYVCSTCQQCVLKNLKLKNGTRKEEPWIFCDCCQIWYHYCCENLKRKPNCQTYVCKSCRKHKL</sequence>
<keyword evidence="1" id="KW-0479">Metal-binding</keyword>
<proteinExistence type="predicted"/>
<accession>E9HSM2</accession>
<dbReference type="OrthoDB" id="436852at2759"/>
<evidence type="ECO:0008006" key="6">
    <source>
        <dbReference type="Google" id="ProtNLM"/>
    </source>
</evidence>
<dbReference type="Gene3D" id="3.30.40.10">
    <property type="entry name" value="Zinc/RING finger domain, C3HC4 (zinc finger)"/>
    <property type="match status" value="1"/>
</dbReference>
<organism evidence="4 5">
    <name type="scientific">Daphnia pulex</name>
    <name type="common">Water flea</name>
    <dbReference type="NCBI Taxonomy" id="6669"/>
    <lineage>
        <taxon>Eukaryota</taxon>
        <taxon>Metazoa</taxon>
        <taxon>Ecdysozoa</taxon>
        <taxon>Arthropoda</taxon>
        <taxon>Crustacea</taxon>
        <taxon>Branchiopoda</taxon>
        <taxon>Diplostraca</taxon>
        <taxon>Cladocera</taxon>
        <taxon>Anomopoda</taxon>
        <taxon>Daphniidae</taxon>
        <taxon>Daphnia</taxon>
    </lineage>
</organism>
<dbReference type="InterPro" id="IPR013083">
    <property type="entry name" value="Znf_RING/FYVE/PHD"/>
</dbReference>
<dbReference type="GO" id="GO:0008270">
    <property type="term" value="F:zinc ion binding"/>
    <property type="evidence" value="ECO:0007669"/>
    <property type="project" value="UniProtKB-KW"/>
</dbReference>
<dbReference type="HOGENOM" id="CLU_1322094_0_0_1"/>
<keyword evidence="5" id="KW-1185">Reference proteome</keyword>
<evidence type="ECO:0000313" key="5">
    <source>
        <dbReference type="Proteomes" id="UP000000305"/>
    </source>
</evidence>
<keyword evidence="3" id="KW-0862">Zinc</keyword>
<evidence type="ECO:0000313" key="4">
    <source>
        <dbReference type="EMBL" id="EFX65264.1"/>
    </source>
</evidence>
<name>E9HSM2_DAPPU</name>